<dbReference type="Proteomes" id="UP000886749">
    <property type="component" value="Unassembled WGS sequence"/>
</dbReference>
<dbReference type="AlphaFoldDB" id="A0A9D1AJH1"/>
<dbReference type="PROSITE" id="PS50970">
    <property type="entry name" value="HCY"/>
    <property type="match status" value="1"/>
</dbReference>
<comment type="caution">
    <text evidence="5">The sequence shown here is derived from an EMBL/GenBank/DDBJ whole genome shotgun (WGS) entry which is preliminary data.</text>
</comment>
<dbReference type="PANTHER" id="PTHR11103">
    <property type="entry name" value="SLR1189 PROTEIN"/>
    <property type="match status" value="1"/>
</dbReference>
<organism evidence="5 6">
    <name type="scientific">Candidatus Egerieicola pullicola</name>
    <dbReference type="NCBI Taxonomy" id="2840775"/>
    <lineage>
        <taxon>Bacteria</taxon>
        <taxon>Bacillati</taxon>
        <taxon>Bacillota</taxon>
        <taxon>Clostridia</taxon>
        <taxon>Eubacteriales</taxon>
        <taxon>Oscillospiraceae</taxon>
        <taxon>Oscillospiraceae incertae sedis</taxon>
        <taxon>Candidatus Egerieicola</taxon>
    </lineage>
</organism>
<dbReference type="SUPFAM" id="SSF82282">
    <property type="entry name" value="Homocysteine S-methyltransferase"/>
    <property type="match status" value="1"/>
</dbReference>
<evidence type="ECO:0000256" key="3">
    <source>
        <dbReference type="PROSITE-ProRule" id="PRU00333"/>
    </source>
</evidence>
<feature type="domain" description="Hcy-binding" evidence="4">
    <location>
        <begin position="1"/>
        <end position="264"/>
    </location>
</feature>
<protein>
    <submittedName>
        <fullName evidence="5">Homocysteine S-methyltransferase family protein</fullName>
    </submittedName>
</protein>
<gene>
    <name evidence="5" type="ORF">IAB36_04310</name>
</gene>
<evidence type="ECO:0000313" key="6">
    <source>
        <dbReference type="Proteomes" id="UP000886749"/>
    </source>
</evidence>
<keyword evidence="2" id="KW-0808">Transferase</keyword>
<evidence type="ECO:0000313" key="5">
    <source>
        <dbReference type="EMBL" id="HIR41033.1"/>
    </source>
</evidence>
<reference evidence="5" key="2">
    <citation type="journal article" date="2021" name="PeerJ">
        <title>Extensive microbial diversity within the chicken gut microbiome revealed by metagenomics and culture.</title>
        <authorList>
            <person name="Gilroy R."/>
            <person name="Ravi A."/>
            <person name="Getino M."/>
            <person name="Pursley I."/>
            <person name="Horton D.L."/>
            <person name="Alikhan N.F."/>
            <person name="Baker D."/>
            <person name="Gharbi K."/>
            <person name="Hall N."/>
            <person name="Watson M."/>
            <person name="Adriaenssens E.M."/>
            <person name="Foster-Nyarko E."/>
            <person name="Jarju S."/>
            <person name="Secka A."/>
            <person name="Antonio M."/>
            <person name="Oren A."/>
            <person name="Chaudhuri R.R."/>
            <person name="La Ragione R."/>
            <person name="Hildebrand F."/>
            <person name="Pallen M.J."/>
        </authorList>
    </citation>
    <scope>NUCLEOTIDE SEQUENCE</scope>
    <source>
        <strain evidence="5">CHK184-25365</strain>
    </source>
</reference>
<keyword evidence="1" id="KW-0489">Methyltransferase</keyword>
<dbReference type="GO" id="GO:0008168">
    <property type="term" value="F:methyltransferase activity"/>
    <property type="evidence" value="ECO:0007669"/>
    <property type="project" value="UniProtKB-KW"/>
</dbReference>
<reference evidence="5" key="1">
    <citation type="submission" date="2020-10" db="EMBL/GenBank/DDBJ databases">
        <authorList>
            <person name="Gilroy R."/>
        </authorList>
    </citation>
    <scope>NUCLEOTIDE SEQUENCE</scope>
    <source>
        <strain evidence="5">CHK184-25365</strain>
    </source>
</reference>
<dbReference type="Pfam" id="PF02574">
    <property type="entry name" value="S-methyl_trans"/>
    <property type="match status" value="1"/>
</dbReference>
<dbReference type="InterPro" id="IPR036589">
    <property type="entry name" value="HCY_dom_sf"/>
</dbReference>
<sequence>MDIDLWSPRLVAGISAGEDGEFPASRDAMLARFCRAKQRGADILATPTGHASQVLLQKAGLEGEMEQINTTFTQLTRQAAGTHGLVAGTLAPAGLELEPYGEASFTELMAIYRAQGSCLAKAGVDCFLVETSSALQYARCAVLALRKLKLPILASVRLDQDGELRHGGTALNALTVLQALGVSAFGLRGDYDREDLEEMVEGLAQMAKVPLMVQPAKYRMEGEDLCPLTQEELKAHCNRLMELGATLLYCAAGGERLSVPAQAVKEFAAAGKRHRPAPSDPDQVVLADAWEIYDMDYDRLELGPPLPCTADMSSVLMQQESGGFDVVRIRIDSPEDAQDFAQNEYMAHLPVCFLSHDEISLKLALMLYNGIALVDSQSSLPRKTLEKIAAKYGAVVY</sequence>
<dbReference type="GO" id="GO:0032259">
    <property type="term" value="P:methylation"/>
    <property type="evidence" value="ECO:0007669"/>
    <property type="project" value="UniProtKB-KW"/>
</dbReference>
<dbReference type="InterPro" id="IPR003726">
    <property type="entry name" value="HCY_dom"/>
</dbReference>
<evidence type="ECO:0000259" key="4">
    <source>
        <dbReference type="PROSITE" id="PS50970"/>
    </source>
</evidence>
<evidence type="ECO:0000256" key="1">
    <source>
        <dbReference type="ARBA" id="ARBA00022603"/>
    </source>
</evidence>
<proteinExistence type="predicted"/>
<dbReference type="EMBL" id="DVGY01000093">
    <property type="protein sequence ID" value="HIR41033.1"/>
    <property type="molecule type" value="Genomic_DNA"/>
</dbReference>
<name>A0A9D1AJH1_9FIRM</name>
<dbReference type="PANTHER" id="PTHR11103:SF18">
    <property type="entry name" value="SLR1189 PROTEIN"/>
    <property type="match status" value="1"/>
</dbReference>
<comment type="caution">
    <text evidence="3">Lacks conserved residue(s) required for the propagation of feature annotation.</text>
</comment>
<accession>A0A9D1AJH1</accession>
<evidence type="ECO:0000256" key="2">
    <source>
        <dbReference type="ARBA" id="ARBA00022679"/>
    </source>
</evidence>
<dbReference type="Gene3D" id="3.20.20.330">
    <property type="entry name" value="Homocysteine-binding-like domain"/>
    <property type="match status" value="1"/>
</dbReference>